<reference evidence="3 4" key="1">
    <citation type="submission" date="2016-05" db="EMBL/GenBank/DDBJ databases">
        <title>Complete genome sequence of Rathayibacter tritici NCPPB 1953.</title>
        <authorList>
            <person name="Park J."/>
            <person name="Lee H.-H."/>
            <person name="Lee S.-W."/>
            <person name="Seo Y.-S."/>
        </authorList>
    </citation>
    <scope>NUCLEOTIDE SEQUENCE [LARGE SCALE GENOMIC DNA]</scope>
    <source>
        <strain evidence="3 4">NCPPB 1953</strain>
    </source>
</reference>
<proteinExistence type="predicted"/>
<sequence>MNDQPAPENAHEGMREDGPRRGRWVGLVVGAVAAAVVLVGAGVLIGSTLDPGAGAAGAGVTASPAPTGRASTGPTTAAPQEAAPESIPASTPTPPDVPGPTPSTADGGVASWIIGFDGVGPLTLGAALPEATAALDATGLAPIEDGECPSDHRNLPGDGNAWIQVDADPSGSTVALVSVWDPAADGGVQAPGTLPATAEGITIGSSAAELRTAYPELTTWQTLSDEPGYAIDDDRGRRIWFRVDGASDVVQAVSVSQSDRFPVGGCGV</sequence>
<protein>
    <submittedName>
        <fullName evidence="3">Uncharacterized protein</fullName>
    </submittedName>
</protein>
<feature type="region of interest" description="Disordered" evidence="1">
    <location>
        <begin position="1"/>
        <end position="20"/>
    </location>
</feature>
<gene>
    <name evidence="3" type="ORF">A6122_0538</name>
</gene>
<dbReference type="OrthoDB" id="4978239at2"/>
<dbReference type="AlphaFoldDB" id="A0A160KQ98"/>
<keyword evidence="4" id="KW-1185">Reference proteome</keyword>
<feature type="region of interest" description="Disordered" evidence="1">
    <location>
        <begin position="53"/>
        <end position="106"/>
    </location>
</feature>
<evidence type="ECO:0000256" key="1">
    <source>
        <dbReference type="SAM" id="MobiDB-lite"/>
    </source>
</evidence>
<organism evidence="3 4">
    <name type="scientific">Rathayibacter tritici</name>
    <dbReference type="NCBI Taxonomy" id="33888"/>
    <lineage>
        <taxon>Bacteria</taxon>
        <taxon>Bacillati</taxon>
        <taxon>Actinomycetota</taxon>
        <taxon>Actinomycetes</taxon>
        <taxon>Micrococcales</taxon>
        <taxon>Microbacteriaceae</taxon>
        <taxon>Rathayibacter</taxon>
    </lineage>
</organism>
<dbReference type="RefSeq" id="WP_068251367.1">
    <property type="nucleotide sequence ID" value="NZ_CP015515.1"/>
</dbReference>
<feature type="compositionally biased region" description="Low complexity" evidence="1">
    <location>
        <begin position="58"/>
        <end position="90"/>
    </location>
</feature>
<evidence type="ECO:0000313" key="4">
    <source>
        <dbReference type="Proteomes" id="UP000077071"/>
    </source>
</evidence>
<dbReference type="PATRIC" id="fig|33888.3.peg.609"/>
<dbReference type="KEGG" id="rtn:A6122_0538"/>
<keyword evidence="2" id="KW-1133">Transmembrane helix</keyword>
<evidence type="ECO:0000256" key="2">
    <source>
        <dbReference type="SAM" id="Phobius"/>
    </source>
</evidence>
<evidence type="ECO:0000313" key="3">
    <source>
        <dbReference type="EMBL" id="AND15696.1"/>
    </source>
</evidence>
<dbReference type="Proteomes" id="UP000077071">
    <property type="component" value="Chromosome"/>
</dbReference>
<accession>A0A160KQ98</accession>
<feature type="compositionally biased region" description="Pro residues" evidence="1">
    <location>
        <begin position="91"/>
        <end position="101"/>
    </location>
</feature>
<keyword evidence="2" id="KW-0472">Membrane</keyword>
<feature type="transmembrane region" description="Helical" evidence="2">
    <location>
        <begin position="24"/>
        <end position="45"/>
    </location>
</feature>
<keyword evidence="2" id="KW-0812">Transmembrane</keyword>
<name>A0A160KQ98_9MICO</name>
<feature type="compositionally biased region" description="Basic and acidic residues" evidence="1">
    <location>
        <begin position="9"/>
        <end position="20"/>
    </location>
</feature>
<dbReference type="EMBL" id="CP015515">
    <property type="protein sequence ID" value="AND15696.1"/>
    <property type="molecule type" value="Genomic_DNA"/>
</dbReference>